<feature type="compositionally biased region" description="Polar residues" evidence="1">
    <location>
        <begin position="1302"/>
        <end position="1312"/>
    </location>
</feature>
<evidence type="ECO:0000256" key="1">
    <source>
        <dbReference type="SAM" id="MobiDB-lite"/>
    </source>
</evidence>
<organism evidence="2 3">
    <name type="scientific">Streptomyces thinghirensis</name>
    <dbReference type="NCBI Taxonomy" id="551547"/>
    <lineage>
        <taxon>Bacteria</taxon>
        <taxon>Bacillati</taxon>
        <taxon>Actinomycetota</taxon>
        <taxon>Actinomycetes</taxon>
        <taxon>Kitasatosporales</taxon>
        <taxon>Streptomycetaceae</taxon>
        <taxon>Streptomyces</taxon>
    </lineage>
</organism>
<sequence length="1701" mass="178111">MRGQRQGQRQTDERQDGARGRTPSVPRAERAHGLGRAGGPGPRSMLALQQSAGNSRATRAMRPGTANSAAAPGGPGLGTVTEAAERGLTLPPYLLGLQAPGLSSTYGLTGHEFVRTVVAGAVARADGTVAEIAAELAARPETFYGQGRAFAVEGGEGRGWFDVTVTISPATDERPPEIEPAALARAREDATKVDVHHNSAAAVGSSSGGSTSHGAGGTFFGLAPVAPGLYLGGVGMAQAQPWQSSQESRSQKGVAEPRVLRSESGSVEVPRRVRYGVRIRQQDAAPAPPVYGTGTLTMRVPTESLVPYDTAAPPPVPRVDDPALARRVRQAGSLAPVAVTDDAGPHAGGGGLFDAVASVLHPSLTEPGSPGRARLYAATSTATVLEDMPRLLGNGVVSDDLTGPDPRTAGAYRMSARIAGLAPGWAAGQTQLRTHAHAQHTAADAAGKGRSGAIGAGPAVGVGVAMNAAVARAGAMPTAAARKARFTQYDQTTARRVGAEVRGDKVLYLATVDLTVEGTGTSSANMLLGRASRVARHSLRMWMTLRADEAQDMGLPLPPGVSAGPLVTRPKRRREGAAGDQATEEDVERHLPFGAMGASVALDRLDTTGMIASIERMFAADPRLEGFLPPFGDKRKLGTPAAEAQAQRHNYQELVTRLSETNLKANKDQLLSTGVPVRLRRKSRMHAHDVQIRVTGTLGDAEYAGDIEKWLVRSHSGVSSNLQSGRSSSRSAGWSAIGQVRIVPGVLTGSARRDRNHISSRRNQAGPTTRSDVLTNGSEDASVFSAPLNMQVQITMTHRQRKARRSVLPGSPGRDVPEPERIARMDVEQQDVRLVTPTEFTLDGEEKRRLDDEGAARGARQRGPEWRVDAAGIGDLAALTPRPASGRTLRNWTLVETVGSGAPIRDLAFDLLAGAAARDKGVREDRALGTEGLAPRQAIEERLGPGALTGALRQAVSSGWVVKNLKYPRRLAALDGAVGMRLALTNPRVTHEGSGPGTETFLLGGHQAGGQEGRGTTTTYQGGLMGLQNGAEWRTGQGAAVTRSKGESTAGAVTVSGTVERNTHTPRKAPLYLVRCDLLVTMVAEVKVTGGGPYVTKETRTLPGEVGVWLTAEQLSSQGLRLPKSAAEALGMESVLAPRPDPAGTGAEGSRRAGERPADRQAGAPLVPPPDPARTPARPVPDLDARLPLGMGMIENLPNFVPLLTELRAALARRDKSLAADLLPRRQLDDPNDNVQRLLRVLDRDGSEGLLSSAMDGGVTVELFDGRRTPYWAVFRVRRAGPGRFAEMATDKRDMEYITSATAQRTDSQEQGGSLGAEGVLAGSAKPEGGAGVLKSTGGVAGLGAATADSQRKGSASRSQVGMKLVADSATAPAKMRVPVDASLELHSAKGRVALAQLGRKELTHRVPKDDLTALARLEPVTARPAGERPPAAADADPARLGAWRDGGVRLPLEAQVNGFQGASQVRRLVDAAVKEAGGGHRYRDTGQSAAYTLQEAVSTEWLISALPLLTNAGAELPPVHAGGLQGQDLHASVHARLRAGKVLGTGAKMSFEAIAPSGPEGPRPTQEDGQYSADRGRAGRGLFGAGLLNATEFRLNQALANADSAGGAADMTANGSGSMPVHKPKQRSVLVQFTVDVRVVARVVARGTHRTGTAVRELTLPTPVVVRMPEPVARRLLAETADDSRLRAAEGRLAPADPQS</sequence>
<feature type="compositionally biased region" description="Polar residues" evidence="1">
    <location>
        <begin position="47"/>
        <end position="57"/>
    </location>
</feature>
<dbReference type="EMBL" id="BAABJR010000018">
    <property type="protein sequence ID" value="GAA5214471.1"/>
    <property type="molecule type" value="Genomic_DNA"/>
</dbReference>
<feature type="region of interest" description="Disordered" evidence="1">
    <location>
        <begin position="1134"/>
        <end position="1182"/>
    </location>
</feature>
<comment type="caution">
    <text evidence="2">The sequence shown here is derived from an EMBL/GenBank/DDBJ whole genome shotgun (WGS) entry which is preliminary data.</text>
</comment>
<evidence type="ECO:0000313" key="3">
    <source>
        <dbReference type="Proteomes" id="UP001499878"/>
    </source>
</evidence>
<keyword evidence="3" id="KW-1185">Reference proteome</keyword>
<protein>
    <recommendedName>
        <fullName evidence="4">Lonely Cys domain-containing protein</fullName>
    </recommendedName>
</protein>
<accession>A0ABP9TE55</accession>
<feature type="region of interest" description="Disordered" evidence="1">
    <location>
        <begin position="1555"/>
        <end position="1576"/>
    </location>
</feature>
<proteinExistence type="predicted"/>
<feature type="region of interest" description="Disordered" evidence="1">
    <location>
        <begin position="553"/>
        <end position="586"/>
    </location>
</feature>
<name>A0ABP9TE55_9ACTN</name>
<feature type="region of interest" description="Disordered" evidence="1">
    <location>
        <begin position="1"/>
        <end position="80"/>
    </location>
</feature>
<feature type="region of interest" description="Disordered" evidence="1">
    <location>
        <begin position="241"/>
        <end position="265"/>
    </location>
</feature>
<dbReference type="RefSeq" id="WP_345635779.1">
    <property type="nucleotide sequence ID" value="NZ_BAABJR010000018.1"/>
</dbReference>
<feature type="compositionally biased region" description="Basic and acidic residues" evidence="1">
    <location>
        <begin position="10"/>
        <end position="19"/>
    </location>
</feature>
<gene>
    <name evidence="2" type="ORF">GCM10023323_59630</name>
</gene>
<feature type="region of interest" description="Disordered" evidence="1">
    <location>
        <begin position="748"/>
        <end position="778"/>
    </location>
</feature>
<evidence type="ECO:0008006" key="4">
    <source>
        <dbReference type="Google" id="ProtNLM"/>
    </source>
</evidence>
<feature type="compositionally biased region" description="Basic and acidic residues" evidence="1">
    <location>
        <begin position="1149"/>
        <end position="1159"/>
    </location>
</feature>
<feature type="region of interest" description="Disordered" evidence="1">
    <location>
        <begin position="1302"/>
        <end position="1322"/>
    </location>
</feature>
<reference evidence="3" key="1">
    <citation type="journal article" date="2019" name="Int. J. Syst. Evol. Microbiol.">
        <title>The Global Catalogue of Microorganisms (GCM) 10K type strain sequencing project: providing services to taxonomists for standard genome sequencing and annotation.</title>
        <authorList>
            <consortium name="The Broad Institute Genomics Platform"/>
            <consortium name="The Broad Institute Genome Sequencing Center for Infectious Disease"/>
            <person name="Wu L."/>
            <person name="Ma J."/>
        </authorList>
    </citation>
    <scope>NUCLEOTIDE SEQUENCE [LARGE SCALE GENOMIC DNA]</scope>
    <source>
        <strain evidence="3">JCM 18306</strain>
    </source>
</reference>
<dbReference type="Proteomes" id="UP001499878">
    <property type="component" value="Unassembled WGS sequence"/>
</dbReference>
<feature type="compositionally biased region" description="Polar residues" evidence="1">
    <location>
        <begin position="761"/>
        <end position="778"/>
    </location>
</feature>
<feature type="region of interest" description="Disordered" evidence="1">
    <location>
        <begin position="797"/>
        <end position="818"/>
    </location>
</feature>
<evidence type="ECO:0000313" key="2">
    <source>
        <dbReference type="EMBL" id="GAA5214471.1"/>
    </source>
</evidence>